<dbReference type="InterPro" id="IPR036761">
    <property type="entry name" value="TTHA0802/YceI-like_sf"/>
</dbReference>
<dbReference type="Pfam" id="PF04264">
    <property type="entry name" value="YceI"/>
    <property type="match status" value="1"/>
</dbReference>
<accession>A0A0J1K7N2</accession>
<evidence type="ECO:0000256" key="1">
    <source>
        <dbReference type="SAM" id="SignalP"/>
    </source>
</evidence>
<proteinExistence type="predicted"/>
<evidence type="ECO:0000313" key="4">
    <source>
        <dbReference type="Proteomes" id="UP000035909"/>
    </source>
</evidence>
<reference evidence="3 4" key="1">
    <citation type="submission" date="2015-05" db="EMBL/GenBank/DDBJ databases">
        <title>Photobacterium galathea sp. nov.</title>
        <authorList>
            <person name="Machado H."/>
            <person name="Gram L."/>
        </authorList>
    </citation>
    <scope>NUCLEOTIDE SEQUENCE [LARGE SCALE GENOMIC DNA]</scope>
    <source>
        <strain evidence="3 4">DSM 22954</strain>
    </source>
</reference>
<protein>
    <recommendedName>
        <fullName evidence="2">Lipid/polyisoprenoid-binding YceI-like domain-containing protein</fullName>
    </recommendedName>
</protein>
<dbReference type="SMART" id="SM00867">
    <property type="entry name" value="YceI"/>
    <property type="match status" value="1"/>
</dbReference>
<dbReference type="Proteomes" id="UP000035909">
    <property type="component" value="Unassembled WGS sequence"/>
</dbReference>
<evidence type="ECO:0000259" key="2">
    <source>
        <dbReference type="SMART" id="SM00867"/>
    </source>
</evidence>
<dbReference type="STRING" id="320778.ABT57_07270"/>
<dbReference type="PANTHER" id="PTHR34406:SF1">
    <property type="entry name" value="PROTEIN YCEI"/>
    <property type="match status" value="1"/>
</dbReference>
<gene>
    <name evidence="3" type="ORF">ABT57_07270</name>
</gene>
<name>A0A0J1K7N2_9GAMM</name>
<dbReference type="InterPro" id="IPR007372">
    <property type="entry name" value="Lipid/polyisoprenoid-bd_YceI"/>
</dbReference>
<dbReference type="OrthoDB" id="9811006at2"/>
<feature type="signal peptide" evidence="1">
    <location>
        <begin position="1"/>
        <end position="22"/>
    </location>
</feature>
<feature type="chain" id="PRO_5005253938" description="Lipid/polyisoprenoid-binding YceI-like domain-containing protein" evidence="1">
    <location>
        <begin position="23"/>
        <end position="189"/>
    </location>
</feature>
<dbReference type="Gene3D" id="2.40.128.110">
    <property type="entry name" value="Lipid/polyisoprenoid-binding, YceI-like"/>
    <property type="match status" value="1"/>
</dbReference>
<feature type="domain" description="Lipid/polyisoprenoid-binding YceI-like" evidence="2">
    <location>
        <begin position="24"/>
        <end position="187"/>
    </location>
</feature>
<sequence length="189" mass="20456">MKKHLIALGLMAAASVPTIANAADYVIDTKGAHASINLKVSHLGYSFIKARFNKFDGSFSYDPQDLAASKVTVNVDTSSFDSNHAERDKHVRSGDFLDVSKYGTATFTSTKVEPKADGEMTIYGDLTLHGQTKPLEIDAKFVGAGEDPWGGYRAGFTGSTRIELKDFGIQVMGTSSYADLELHVEGIRQ</sequence>
<comment type="caution">
    <text evidence="3">The sequence shown here is derived from an EMBL/GenBank/DDBJ whole genome shotgun (WGS) entry which is preliminary data.</text>
</comment>
<dbReference type="PANTHER" id="PTHR34406">
    <property type="entry name" value="PROTEIN YCEI"/>
    <property type="match status" value="1"/>
</dbReference>
<dbReference type="SUPFAM" id="SSF101874">
    <property type="entry name" value="YceI-like"/>
    <property type="match status" value="1"/>
</dbReference>
<dbReference type="NCBIfam" id="NF002994">
    <property type="entry name" value="PRK03757.1"/>
    <property type="match status" value="1"/>
</dbReference>
<evidence type="ECO:0000313" key="3">
    <source>
        <dbReference type="EMBL" id="KLV10347.1"/>
    </source>
</evidence>
<keyword evidence="4" id="KW-1185">Reference proteome</keyword>
<organism evidence="3 4">
    <name type="scientific">Photobacterium ganghwense</name>
    <dbReference type="NCBI Taxonomy" id="320778"/>
    <lineage>
        <taxon>Bacteria</taxon>
        <taxon>Pseudomonadati</taxon>
        <taxon>Pseudomonadota</taxon>
        <taxon>Gammaproteobacteria</taxon>
        <taxon>Vibrionales</taxon>
        <taxon>Vibrionaceae</taxon>
        <taxon>Photobacterium</taxon>
    </lineage>
</organism>
<dbReference type="RefSeq" id="WP_047884512.1">
    <property type="nucleotide sequence ID" value="NZ_CP071326.1"/>
</dbReference>
<dbReference type="AlphaFoldDB" id="A0A0J1K7N2"/>
<keyword evidence="1" id="KW-0732">Signal</keyword>
<dbReference type="PATRIC" id="fig|320778.3.peg.1572"/>
<dbReference type="EMBL" id="LDOU01000006">
    <property type="protein sequence ID" value="KLV10347.1"/>
    <property type="molecule type" value="Genomic_DNA"/>
</dbReference>